<dbReference type="EMBL" id="CP021354">
    <property type="protein sequence ID" value="AWK70546.1"/>
    <property type="molecule type" value="Genomic_DNA"/>
</dbReference>
<keyword evidence="2" id="KW-0732">Signal</keyword>
<proteinExistence type="predicted"/>
<dbReference type="Proteomes" id="UP000245711">
    <property type="component" value="Chromosome"/>
</dbReference>
<dbReference type="PROSITE" id="PS51257">
    <property type="entry name" value="PROKAR_LIPOPROTEIN"/>
    <property type="match status" value="1"/>
</dbReference>
<evidence type="ECO:0000256" key="1">
    <source>
        <dbReference type="SAM" id="MobiDB-lite"/>
    </source>
</evidence>
<accession>A0A2S2BPJ0</accession>
<dbReference type="RefSeq" id="WP_109326019.1">
    <property type="nucleotide sequence ID" value="NZ_CP021354.1"/>
</dbReference>
<evidence type="ECO:0000256" key="2">
    <source>
        <dbReference type="SAM" id="SignalP"/>
    </source>
</evidence>
<protein>
    <recommendedName>
        <fullName evidence="5">Lipoprotein</fullName>
    </recommendedName>
</protein>
<name>A0A2S2BPJ0_9NOCA</name>
<dbReference type="OrthoDB" id="4549851at2"/>
<reference evidence="3 4" key="1">
    <citation type="submission" date="2017-05" db="EMBL/GenBank/DDBJ databases">
        <title>Isolation of Rhodococcus sp. S2-17 biodegrading of BP-3.</title>
        <authorList>
            <person name="Lee Y."/>
            <person name="Kim K.H."/>
            <person name="Chun B.H."/>
            <person name="Jung H.S."/>
            <person name="Jeon C.O."/>
        </authorList>
    </citation>
    <scope>NUCLEOTIDE SEQUENCE [LARGE SCALE GENOMIC DNA]</scope>
    <source>
        <strain evidence="3 4">S2-17</strain>
    </source>
</reference>
<evidence type="ECO:0000313" key="3">
    <source>
        <dbReference type="EMBL" id="AWK70546.1"/>
    </source>
</evidence>
<gene>
    <name evidence="3" type="ORF">CBI38_02145</name>
</gene>
<keyword evidence="4" id="KW-1185">Reference proteome</keyword>
<dbReference type="AlphaFoldDB" id="A0A2S2BPJ0"/>
<organism evidence="3 4">
    <name type="scientific">Rhodococcus oxybenzonivorans</name>
    <dbReference type="NCBI Taxonomy" id="1990687"/>
    <lineage>
        <taxon>Bacteria</taxon>
        <taxon>Bacillati</taxon>
        <taxon>Actinomycetota</taxon>
        <taxon>Actinomycetes</taxon>
        <taxon>Mycobacteriales</taxon>
        <taxon>Nocardiaceae</taxon>
        <taxon>Rhodococcus</taxon>
    </lineage>
</organism>
<evidence type="ECO:0008006" key="5">
    <source>
        <dbReference type="Google" id="ProtNLM"/>
    </source>
</evidence>
<evidence type="ECO:0000313" key="4">
    <source>
        <dbReference type="Proteomes" id="UP000245711"/>
    </source>
</evidence>
<dbReference type="KEGG" id="roz:CBI38_02145"/>
<feature type="chain" id="PRO_5015424279" description="Lipoprotein" evidence="2">
    <location>
        <begin position="26"/>
        <end position="292"/>
    </location>
</feature>
<feature type="region of interest" description="Disordered" evidence="1">
    <location>
        <begin position="56"/>
        <end position="75"/>
    </location>
</feature>
<feature type="signal peptide" evidence="2">
    <location>
        <begin position="1"/>
        <end position="25"/>
    </location>
</feature>
<sequence length="292" mass="29427">MGRTGRGAFAPAHTFALVVGILASAAACDSQSGIPVDAAEADVAAAEVAAAGVAAAPTSTADSPGTVPPTSARPAPQVVVGEVPGNPEAADAVRAWALDLVTDPEGLTSTCWTLPPAQMAEQYEDTGAVLRALAQPGVDGQFSVSWTGGGTTVSVKRSEIASGYACPHVHPAGTADVYTPADAEHAVARFLSREAGRPVSPADTETAYPLICPGFSPWDPSGAGDGGQPPLKQDPDVLADTTAFAADDMTTTPVRGDYVNVTVPVTDVSGVTKTKQVTLSIGQDGYCLGEVT</sequence>